<evidence type="ECO:0000313" key="1">
    <source>
        <dbReference type="EMBL" id="THD23414.1"/>
    </source>
</evidence>
<dbReference type="Proteomes" id="UP000230066">
    <property type="component" value="Unassembled WGS sequence"/>
</dbReference>
<gene>
    <name evidence="1" type="ORF">D915_005668</name>
</gene>
<reference evidence="1" key="1">
    <citation type="submission" date="2019-03" db="EMBL/GenBank/DDBJ databases">
        <title>Improved annotation for the trematode Fasciola hepatica.</title>
        <authorList>
            <person name="Choi Y.-J."/>
            <person name="Martin J."/>
            <person name="Mitreva M."/>
        </authorList>
    </citation>
    <scope>NUCLEOTIDE SEQUENCE [LARGE SCALE GENOMIC DNA]</scope>
</reference>
<keyword evidence="2" id="KW-1185">Reference proteome</keyword>
<proteinExistence type="predicted"/>
<dbReference type="EMBL" id="JXXN02002161">
    <property type="protein sequence ID" value="THD23414.1"/>
    <property type="molecule type" value="Genomic_DNA"/>
</dbReference>
<dbReference type="AlphaFoldDB" id="A0A4E0RAN0"/>
<organism evidence="1 2">
    <name type="scientific">Fasciola hepatica</name>
    <name type="common">Liver fluke</name>
    <dbReference type="NCBI Taxonomy" id="6192"/>
    <lineage>
        <taxon>Eukaryota</taxon>
        <taxon>Metazoa</taxon>
        <taxon>Spiralia</taxon>
        <taxon>Lophotrochozoa</taxon>
        <taxon>Platyhelminthes</taxon>
        <taxon>Trematoda</taxon>
        <taxon>Digenea</taxon>
        <taxon>Plagiorchiida</taxon>
        <taxon>Echinostomata</taxon>
        <taxon>Echinostomatoidea</taxon>
        <taxon>Fasciolidae</taxon>
        <taxon>Fasciola</taxon>
    </lineage>
</organism>
<name>A0A4E0RAN0_FASHE</name>
<protein>
    <submittedName>
        <fullName evidence="1">Uncharacterized protein</fullName>
    </submittedName>
</protein>
<sequence>MPFPKHTEQTVKVSPVLVPCGVANELELVANAILCNLMRQMISISQLDTNMFEELTTERSSSAGKKTMQLQNRLEPLQQDVQNMQKGDEDLTVNLQPVKLPQFISKKPADSQMLSRNTVPPINAGVLRTRSPSTTVATNGQTT</sequence>
<comment type="caution">
    <text evidence="1">The sequence shown here is derived from an EMBL/GenBank/DDBJ whole genome shotgun (WGS) entry which is preliminary data.</text>
</comment>
<evidence type="ECO:0000313" key="2">
    <source>
        <dbReference type="Proteomes" id="UP000230066"/>
    </source>
</evidence>
<accession>A0A4E0RAN0</accession>
<dbReference type="Gene3D" id="1.20.5.340">
    <property type="match status" value="1"/>
</dbReference>